<dbReference type="STRING" id="98765.A0A2R6PPA9"/>
<evidence type="ECO:0000313" key="2">
    <source>
        <dbReference type="EMBL" id="PSR94546.1"/>
    </source>
</evidence>
<evidence type="ECO:0000256" key="1">
    <source>
        <dbReference type="SAM" id="MobiDB-lite"/>
    </source>
</evidence>
<feature type="region of interest" description="Disordered" evidence="1">
    <location>
        <begin position="94"/>
        <end position="126"/>
    </location>
</feature>
<gene>
    <name evidence="2" type="ORF">PHLCEN_2v4440</name>
</gene>
<dbReference type="OrthoDB" id="3208495at2759"/>
<name>A0A2R6PPA9_9APHY</name>
<dbReference type="AlphaFoldDB" id="A0A2R6PPA9"/>
<feature type="non-terminal residue" evidence="2">
    <location>
        <position position="1"/>
    </location>
</feature>
<dbReference type="InterPro" id="IPR041078">
    <property type="entry name" value="Plavaka"/>
</dbReference>
<feature type="compositionally biased region" description="Polar residues" evidence="1">
    <location>
        <begin position="850"/>
        <end position="863"/>
    </location>
</feature>
<reference evidence="2 3" key="1">
    <citation type="submission" date="2018-02" db="EMBL/GenBank/DDBJ databases">
        <title>Genome sequence of the basidiomycete white-rot fungus Phlebia centrifuga.</title>
        <authorList>
            <person name="Granchi Z."/>
            <person name="Peng M."/>
            <person name="de Vries R.P."/>
            <person name="Hilden K."/>
            <person name="Makela M.R."/>
            <person name="Grigoriev I."/>
            <person name="Riley R."/>
        </authorList>
    </citation>
    <scope>NUCLEOTIDE SEQUENCE [LARGE SCALE GENOMIC DNA]</scope>
    <source>
        <strain evidence="2 3">FBCC195</strain>
    </source>
</reference>
<feature type="compositionally biased region" description="Pro residues" evidence="1">
    <location>
        <begin position="95"/>
        <end position="104"/>
    </location>
</feature>
<evidence type="ECO:0000313" key="3">
    <source>
        <dbReference type="Proteomes" id="UP000186601"/>
    </source>
</evidence>
<feature type="compositionally biased region" description="Basic and acidic residues" evidence="1">
    <location>
        <begin position="793"/>
        <end position="803"/>
    </location>
</feature>
<accession>A0A2R6PPA9</accession>
<keyword evidence="3" id="KW-1185">Reference proteome</keyword>
<organism evidence="2 3">
    <name type="scientific">Hermanssonia centrifuga</name>
    <dbReference type="NCBI Taxonomy" id="98765"/>
    <lineage>
        <taxon>Eukaryota</taxon>
        <taxon>Fungi</taxon>
        <taxon>Dikarya</taxon>
        <taxon>Basidiomycota</taxon>
        <taxon>Agaricomycotina</taxon>
        <taxon>Agaricomycetes</taxon>
        <taxon>Polyporales</taxon>
        <taxon>Meruliaceae</taxon>
        <taxon>Hermanssonia</taxon>
    </lineage>
</organism>
<dbReference type="Proteomes" id="UP000186601">
    <property type="component" value="Unassembled WGS sequence"/>
</dbReference>
<proteinExistence type="predicted"/>
<feature type="region of interest" description="Disordered" evidence="1">
    <location>
        <begin position="791"/>
        <end position="863"/>
    </location>
</feature>
<comment type="caution">
    <text evidence="2">The sequence shown here is derived from an EMBL/GenBank/DDBJ whole genome shotgun (WGS) entry which is preliminary data.</text>
</comment>
<dbReference type="Pfam" id="PF18759">
    <property type="entry name" value="Plavaka"/>
    <property type="match status" value="1"/>
</dbReference>
<feature type="region of interest" description="Disordered" evidence="1">
    <location>
        <begin position="681"/>
        <end position="705"/>
    </location>
</feature>
<dbReference type="EMBL" id="MLYV02000448">
    <property type="protein sequence ID" value="PSR94546.1"/>
    <property type="molecule type" value="Genomic_DNA"/>
</dbReference>
<protein>
    <submittedName>
        <fullName evidence="2">Uncharacterized protein</fullName>
    </submittedName>
</protein>
<sequence>PVTYQREAEELKKLRKRQRRDAIAAEAVLANQVIDDAPSIELEVELPPPEFVPPASTFSELQPSGRRPWIHRAPKRVADYLPSSLTSLRGLPKYFQPPPQPQSPALPQLDDVTPMPTIAPSDETDSSTKYICGKANAFDLYRAYLEPPTLDPEAALSLDTACDTPTLATAKSDRPPWWSVFGKCTVPSLKETHFTPFLNATAFRLMSLFYSGSSMKSIGELDRLVNEVILSDDFDRAELCGFSASREAHRLDEWIDESSSASKDFQVEDGWHEGTVKISVPCKRTKWCLEQAAPIFEVPGVFYRKFIDILKTTLSSTTAKTFHMTPFKLFLRPPESTAESPPERVYSELYNSDAMNDEYEKIKSVPRTDDYWYLETFGKTASAAVLTHCKRELMHAIWELLLDDDFMHAYEHGIVIEFADGISRRVFPRIFTYSADYLEKVLLATIRYLATCPCPRCLVQKKEISAIGTKMDTKRRERKARADNHNRRRVINLTRTWIYEKGLNITSKYLNNVLAARSWVPTCNAFSTKLSKFGLNFFSMLAVDLLHEFELGVWKAIFTHLMCILYAAGGDLIQNLNTRYRTVPTFGRGVIQQFVKNTSAMKKLAARDWEDMLQVAIPVFEGLLEKPYNSIVLDLLFTLATWRALAKLCLPADSTISILEKTTTNLGILLRQFAATAARGRRTAAKTGQSKGKGRATKGQSQADTIAETAGSTAGARLKKFSLATYKLHALGDYSTMVRAFGTTDSYSTQTGELEHRHIKRFYARTNKQNFTQQITRQHMREELIRRVKKRVEKKESEDKDKTILPNKPSVSSDCATLSFAESDPLPYTPPKKHDHISQSNRFHQDLNDWLNSNNGDPTLKVS</sequence>